<feature type="domain" description="HTH cro/C1-type" evidence="2">
    <location>
        <begin position="5"/>
        <end position="59"/>
    </location>
</feature>
<evidence type="ECO:0000313" key="3">
    <source>
        <dbReference type="EMBL" id="MEU8131940.1"/>
    </source>
</evidence>
<dbReference type="PROSITE" id="PS50943">
    <property type="entry name" value="HTH_CROC1"/>
    <property type="match status" value="1"/>
</dbReference>
<dbReference type="RefSeq" id="WP_358346955.1">
    <property type="nucleotide sequence ID" value="NZ_JBEZFP010000001.1"/>
</dbReference>
<organism evidence="3 4">
    <name type="scientific">Streptodolium elevatio</name>
    <dbReference type="NCBI Taxonomy" id="3157996"/>
    <lineage>
        <taxon>Bacteria</taxon>
        <taxon>Bacillati</taxon>
        <taxon>Actinomycetota</taxon>
        <taxon>Actinomycetes</taxon>
        <taxon>Kitasatosporales</taxon>
        <taxon>Streptomycetaceae</taxon>
        <taxon>Streptodolium</taxon>
    </lineage>
</organism>
<dbReference type="InterPro" id="IPR010982">
    <property type="entry name" value="Lambda_DNA-bd_dom_sf"/>
</dbReference>
<dbReference type="PANTHER" id="PTHR46558:SF4">
    <property type="entry name" value="DNA-BIDING PHAGE PROTEIN"/>
    <property type="match status" value="1"/>
</dbReference>
<evidence type="ECO:0000256" key="1">
    <source>
        <dbReference type="ARBA" id="ARBA00023125"/>
    </source>
</evidence>
<proteinExistence type="predicted"/>
<comment type="caution">
    <text evidence="3">The sequence shown here is derived from an EMBL/GenBank/DDBJ whole genome shotgun (WGS) entry which is preliminary data.</text>
</comment>
<dbReference type="SMART" id="SM00530">
    <property type="entry name" value="HTH_XRE"/>
    <property type="match status" value="1"/>
</dbReference>
<dbReference type="Gene3D" id="1.10.260.40">
    <property type="entry name" value="lambda repressor-like DNA-binding domains"/>
    <property type="match status" value="1"/>
</dbReference>
<evidence type="ECO:0000259" key="2">
    <source>
        <dbReference type="PROSITE" id="PS50943"/>
    </source>
</evidence>
<dbReference type="SUPFAM" id="SSF47413">
    <property type="entry name" value="lambda repressor-like DNA-binding domains"/>
    <property type="match status" value="1"/>
</dbReference>
<protein>
    <submittedName>
        <fullName evidence="3">Helix-turn-helix transcriptional regulator</fullName>
    </submittedName>
</protein>
<evidence type="ECO:0000313" key="4">
    <source>
        <dbReference type="Proteomes" id="UP001551482"/>
    </source>
</evidence>
<reference evidence="3 4" key="1">
    <citation type="submission" date="2024-06" db="EMBL/GenBank/DDBJ databases">
        <title>The Natural Products Discovery Center: Release of the First 8490 Sequenced Strains for Exploring Actinobacteria Biosynthetic Diversity.</title>
        <authorList>
            <person name="Kalkreuter E."/>
            <person name="Kautsar S.A."/>
            <person name="Yang D."/>
            <person name="Bader C.D."/>
            <person name="Teijaro C.N."/>
            <person name="Fluegel L."/>
            <person name="Davis C.M."/>
            <person name="Simpson J.R."/>
            <person name="Lauterbach L."/>
            <person name="Steele A.D."/>
            <person name="Gui C."/>
            <person name="Meng S."/>
            <person name="Li G."/>
            <person name="Viehrig K."/>
            <person name="Ye F."/>
            <person name="Su P."/>
            <person name="Kiefer A.F."/>
            <person name="Nichols A."/>
            <person name="Cepeda A.J."/>
            <person name="Yan W."/>
            <person name="Fan B."/>
            <person name="Jiang Y."/>
            <person name="Adhikari A."/>
            <person name="Zheng C.-J."/>
            <person name="Schuster L."/>
            <person name="Cowan T.M."/>
            <person name="Smanski M.J."/>
            <person name="Chevrette M.G."/>
            <person name="De Carvalho L.P.S."/>
            <person name="Shen B."/>
        </authorList>
    </citation>
    <scope>NUCLEOTIDE SEQUENCE [LARGE SCALE GENOMIC DNA]</scope>
    <source>
        <strain evidence="3 4">NPDC048946</strain>
    </source>
</reference>
<sequence length="66" mass="7459">MRNDVRRLRTAQELSQQALGAVLGVSRQTVNAIEQGRYDPSLPLAIRIARYFGTTVEEIFHVDDDT</sequence>
<keyword evidence="4" id="KW-1185">Reference proteome</keyword>
<dbReference type="Proteomes" id="UP001551482">
    <property type="component" value="Unassembled WGS sequence"/>
</dbReference>
<dbReference type="EMBL" id="JBEZFP010000001">
    <property type="protein sequence ID" value="MEU8131940.1"/>
    <property type="molecule type" value="Genomic_DNA"/>
</dbReference>
<dbReference type="PANTHER" id="PTHR46558">
    <property type="entry name" value="TRACRIPTIONAL REGULATORY PROTEIN-RELATED-RELATED"/>
    <property type="match status" value="1"/>
</dbReference>
<accession>A0ABV3D869</accession>
<dbReference type="CDD" id="cd00093">
    <property type="entry name" value="HTH_XRE"/>
    <property type="match status" value="1"/>
</dbReference>
<keyword evidence="1" id="KW-0238">DNA-binding</keyword>
<dbReference type="InterPro" id="IPR001387">
    <property type="entry name" value="Cro/C1-type_HTH"/>
</dbReference>
<gene>
    <name evidence="3" type="ORF">AB0C36_00355</name>
</gene>
<dbReference type="Pfam" id="PF01381">
    <property type="entry name" value="HTH_3"/>
    <property type="match status" value="1"/>
</dbReference>
<name>A0ABV3D869_9ACTN</name>